<dbReference type="STRING" id="1552123.EP57_03640"/>
<dbReference type="EMBL" id="JNFA01000011">
    <property type="protein sequence ID" value="KGL42565.1"/>
    <property type="molecule type" value="Genomic_DNA"/>
</dbReference>
<evidence type="ECO:0000256" key="7">
    <source>
        <dbReference type="SAM" id="Phobius"/>
    </source>
</evidence>
<reference evidence="10 11" key="1">
    <citation type="submission" date="2014-05" db="EMBL/GenBank/DDBJ databases">
        <title>Novel Listeriaceae from food processing environments.</title>
        <authorList>
            <person name="den Bakker H.C."/>
        </authorList>
    </citation>
    <scope>NUCLEOTIDE SEQUENCE [LARGE SCALE GENOMIC DNA]</scope>
    <source>
        <strain evidence="10 11">FSL A5-0281</strain>
    </source>
</reference>
<protein>
    <submittedName>
        <fullName evidence="10">ABC transporter permease</fullName>
    </submittedName>
</protein>
<evidence type="ECO:0000259" key="8">
    <source>
        <dbReference type="Pfam" id="PF02687"/>
    </source>
</evidence>
<dbReference type="InterPro" id="IPR038766">
    <property type="entry name" value="Membrane_comp_ABC_pdt"/>
</dbReference>
<feature type="transmembrane region" description="Helical" evidence="7">
    <location>
        <begin position="997"/>
        <end position="1017"/>
    </location>
</feature>
<dbReference type="GO" id="GO:0005886">
    <property type="term" value="C:plasma membrane"/>
    <property type="evidence" value="ECO:0007669"/>
    <property type="project" value="UniProtKB-SubCell"/>
</dbReference>
<feature type="domain" description="MacB-like periplasmic core" evidence="9">
    <location>
        <begin position="764"/>
        <end position="958"/>
    </location>
</feature>
<dbReference type="Gene3D" id="1.10.287.1490">
    <property type="match status" value="1"/>
</dbReference>
<evidence type="ECO:0000256" key="2">
    <source>
        <dbReference type="ARBA" id="ARBA00022475"/>
    </source>
</evidence>
<dbReference type="InterPro" id="IPR003838">
    <property type="entry name" value="ABC3_permease_C"/>
</dbReference>
<feature type="transmembrane region" description="Helical" evidence="7">
    <location>
        <begin position="1092"/>
        <end position="1112"/>
    </location>
</feature>
<feature type="transmembrane region" description="Helical" evidence="7">
    <location>
        <begin position="592"/>
        <end position="613"/>
    </location>
</feature>
<dbReference type="eggNOG" id="COG1511">
    <property type="taxonomic scope" value="Bacteria"/>
</dbReference>
<feature type="domain" description="ABC3 transporter permease C-terminal" evidence="8">
    <location>
        <begin position="1001"/>
        <end position="1116"/>
    </location>
</feature>
<gene>
    <name evidence="10" type="ORF">EP57_03640</name>
</gene>
<feature type="coiled-coil region" evidence="6">
    <location>
        <begin position="429"/>
        <end position="562"/>
    </location>
</feature>
<evidence type="ECO:0000256" key="5">
    <source>
        <dbReference type="ARBA" id="ARBA00023136"/>
    </source>
</evidence>
<accession>A0A099WEN6</accession>
<comment type="caution">
    <text evidence="10">The sequence shown here is derived from an EMBL/GenBank/DDBJ whole genome shotgun (WGS) entry which is preliminary data.</text>
</comment>
<comment type="subcellular location">
    <subcellularLocation>
        <location evidence="1">Cell membrane</location>
        <topology evidence="1">Multi-pass membrane protein</topology>
    </subcellularLocation>
</comment>
<proteinExistence type="predicted"/>
<evidence type="ECO:0000256" key="6">
    <source>
        <dbReference type="SAM" id="Coils"/>
    </source>
</evidence>
<keyword evidence="11" id="KW-1185">Reference proteome</keyword>
<keyword evidence="2" id="KW-1003">Cell membrane</keyword>
<name>A0A099WEN6_9LIST</name>
<keyword evidence="3 7" id="KW-0812">Transmembrane</keyword>
<feature type="transmembrane region" description="Helical" evidence="7">
    <location>
        <begin position="686"/>
        <end position="709"/>
    </location>
</feature>
<evidence type="ECO:0000256" key="4">
    <source>
        <dbReference type="ARBA" id="ARBA00022989"/>
    </source>
</evidence>
<evidence type="ECO:0000313" key="11">
    <source>
        <dbReference type="Proteomes" id="UP000029844"/>
    </source>
</evidence>
<dbReference type="OrthoDB" id="5137249at2"/>
<dbReference type="eggNOG" id="COG0577">
    <property type="taxonomic scope" value="Bacteria"/>
</dbReference>
<feature type="transmembrane region" description="Helical" evidence="7">
    <location>
        <begin position="643"/>
        <end position="666"/>
    </location>
</feature>
<evidence type="ECO:0000259" key="9">
    <source>
        <dbReference type="Pfam" id="PF12704"/>
    </source>
</evidence>
<dbReference type="RefSeq" id="WP_036084321.1">
    <property type="nucleotide sequence ID" value="NZ_CBCSHQ010000001.1"/>
</dbReference>
<dbReference type="AlphaFoldDB" id="A0A099WEN6"/>
<feature type="transmembrane region" description="Helical" evidence="7">
    <location>
        <begin position="1051"/>
        <end position="1072"/>
    </location>
</feature>
<dbReference type="Proteomes" id="UP000029844">
    <property type="component" value="Unassembled WGS sequence"/>
</dbReference>
<dbReference type="GeneID" id="58716516"/>
<evidence type="ECO:0000256" key="1">
    <source>
        <dbReference type="ARBA" id="ARBA00004651"/>
    </source>
</evidence>
<keyword evidence="6" id="KW-0175">Coiled coil</keyword>
<keyword evidence="5 7" id="KW-0472">Membrane</keyword>
<dbReference type="Pfam" id="PF12704">
    <property type="entry name" value="MacB_PCD"/>
    <property type="match status" value="1"/>
</dbReference>
<dbReference type="PANTHER" id="PTHR30287">
    <property type="entry name" value="MEMBRANE COMPONENT OF PREDICTED ABC SUPERFAMILY METABOLITE UPTAKE TRANSPORTER"/>
    <property type="match status" value="1"/>
</dbReference>
<feature type="domain" description="ABC3 transporter permease C-terminal" evidence="8">
    <location>
        <begin position="598"/>
        <end position="710"/>
    </location>
</feature>
<feature type="coiled-coil region" evidence="6">
    <location>
        <begin position="264"/>
        <end position="372"/>
    </location>
</feature>
<evidence type="ECO:0000256" key="3">
    <source>
        <dbReference type="ARBA" id="ARBA00022692"/>
    </source>
</evidence>
<feature type="transmembrane region" description="Helical" evidence="7">
    <location>
        <begin position="764"/>
        <end position="784"/>
    </location>
</feature>
<feature type="transmembrane region" description="Helical" evidence="7">
    <location>
        <begin position="20"/>
        <end position="37"/>
    </location>
</feature>
<evidence type="ECO:0000313" key="10">
    <source>
        <dbReference type="EMBL" id="KGL42565.1"/>
    </source>
</evidence>
<organism evidence="10 11">
    <name type="scientific">Listeria booriae</name>
    <dbReference type="NCBI Taxonomy" id="1552123"/>
    <lineage>
        <taxon>Bacteria</taxon>
        <taxon>Bacillati</taxon>
        <taxon>Bacillota</taxon>
        <taxon>Bacilli</taxon>
        <taxon>Bacillales</taxon>
        <taxon>Listeriaceae</taxon>
        <taxon>Listeria</taxon>
    </lineage>
</organism>
<dbReference type="InterPro" id="IPR025857">
    <property type="entry name" value="MacB_PCD"/>
</dbReference>
<sequence length="1127" mass="124902">MKKALWKDIWREIAKSKGRFISIFLLIALGVAFFVGLKATGPDMINTTDKYYKAQNLMDLQVQSTYGLNKDDIAILNAISGVKNVQPSYTSDVMLKDSLLITKVFSLPKTDVINKYTVEKGRLPNKNGEIALDSVNKSSSKYKIGDKVTFVNSDGSALKGKFHTTTFTVVGFVSTAQYIEKGTRGASTIGNGRADIFAVVPEADFDAKYYSTAFMTFKNTANEEAYSDGYDSALERNTALVKKALKGQPEARLEAIRSDGEAKIKEGRQEIADGQAELDANEQKLNAARAEIDRGWSAYYQGKRELESKLAEGQAEITKNEAKLAKAKQDLEVAERKITDGQAQIEDAQGQLETAQTELEDGQMMLDENKAQLAMVQRVYDSVRNYTLGDIPIADIDEETKQEILDNADMLDPELGAYIRDYFDGTLSEAQLNRLKAEASKQLSEANKMVSEAQQEINRNRQLLADKQSQLAEKKYELEQGKEKLAQGKKEYADGRAQLDAAKQKLADAKTTGYAKLADAKAKLDAGEASYASNLATFNQEKAKALTKIADAKKDLQIAQEKLDDLALPKYFISDRTDNPGYTEYKDNADRIASLSTAFPVFFFLIAALVCLTTMTRMIEEQRTQTGTLKALGYSNADIITKFLVYGSLASVAGTAIGLAIGFRVFPQIIFVAYGSLYNLPALDISFYWSYSLISLAVALFCTTLTAFVSCRAELRENAASLMRPKAPKNGKRILLERVGFIWNRMNFTSKVTARNIFRYKQRMLMTILGVAGCTALLVTGYGLKDSIGDIAPLQYGQIMKYDAVVVLDNNATKTPLQDYNDTIENTSNVKSAADVSQKNMTVVEKGVANQGATLITPKSTDNFSDYIVLRDRKSHDPVPLTNQGAVISEKLAKLYNVKAGDSLTIRDGDNNSYKIKVTGITETYAMHYIYVTPDYYKQVFNNGPEYNTQLLQLKKTDTKWEDSFAEKLLKNPAVLAVTFTDTASNAFGSTMDSLDVVIIVLIISAAALAFIVLYNLTNINVSERIRELSTIKVLGFYPKEVTMYVYRENIILSVMGILVGFVLGIFLHGFVTSTAEVDMLMFSPTIHMMSFVYAALLTLLFSTLVMIVMHIKLKRVDMIEALKSVE</sequence>
<keyword evidence="4 7" id="KW-1133">Transmembrane helix</keyword>
<dbReference type="PANTHER" id="PTHR30287:SF1">
    <property type="entry name" value="INNER MEMBRANE PROTEIN"/>
    <property type="match status" value="1"/>
</dbReference>
<dbReference type="Pfam" id="PF02687">
    <property type="entry name" value="FtsX"/>
    <property type="match status" value="2"/>
</dbReference>